<keyword evidence="3 11" id="KW-0227">DNA damage</keyword>
<dbReference type="PANTHER" id="PTHR32472">
    <property type="entry name" value="DNA REPAIR PROTEIN RADA"/>
    <property type="match status" value="1"/>
</dbReference>
<dbReference type="GO" id="GO:0008270">
    <property type="term" value="F:zinc ion binding"/>
    <property type="evidence" value="ECO:0007669"/>
    <property type="project" value="UniProtKB-KW"/>
</dbReference>
<evidence type="ECO:0000256" key="8">
    <source>
        <dbReference type="ARBA" id="ARBA00023016"/>
    </source>
</evidence>
<keyword evidence="4 13" id="KW-0863">Zinc-finger</keyword>
<evidence type="ECO:0000256" key="3">
    <source>
        <dbReference type="ARBA" id="ARBA00022763"/>
    </source>
</evidence>
<dbReference type="Proteomes" id="UP000229574">
    <property type="component" value="Unassembled WGS sequence"/>
</dbReference>
<keyword evidence="1 11" id="KW-0479">Metal-binding</keyword>
<evidence type="ECO:0000256" key="6">
    <source>
        <dbReference type="ARBA" id="ARBA00022833"/>
    </source>
</evidence>
<accession>A0A2H0X289</accession>
<keyword evidence="10 11" id="KW-0234">DNA repair</keyword>
<keyword evidence="9 11" id="KW-0238">DNA-binding</keyword>
<dbReference type="GO" id="GO:0005524">
    <property type="term" value="F:ATP binding"/>
    <property type="evidence" value="ECO:0007669"/>
    <property type="project" value="UniProtKB-UniRule"/>
</dbReference>
<dbReference type="EMBL" id="PEYY01000003">
    <property type="protein sequence ID" value="PIS18288.1"/>
    <property type="molecule type" value="Genomic_DNA"/>
</dbReference>
<name>A0A2H0X289_9BACT</name>
<dbReference type="GO" id="GO:0016787">
    <property type="term" value="F:hydrolase activity"/>
    <property type="evidence" value="ECO:0007669"/>
    <property type="project" value="UniProtKB-KW"/>
</dbReference>
<feature type="domain" description="RecA family profile 1" evidence="14">
    <location>
        <begin position="64"/>
        <end position="217"/>
    </location>
</feature>
<evidence type="ECO:0000256" key="1">
    <source>
        <dbReference type="ARBA" id="ARBA00022723"/>
    </source>
</evidence>
<comment type="function">
    <text evidence="11">Plays a role in repairing double-strand DNA breaks, probably involving stabilizing or processing branched DNA or blocked replication forks.</text>
</comment>
<dbReference type="CDD" id="cd01121">
    <property type="entry name" value="RadA_SMS_N"/>
    <property type="match status" value="1"/>
</dbReference>
<dbReference type="Gene3D" id="3.40.50.300">
    <property type="entry name" value="P-loop containing nucleotide triphosphate hydrolases"/>
    <property type="match status" value="1"/>
</dbReference>
<dbReference type="InterPro" id="IPR020568">
    <property type="entry name" value="Ribosomal_Su5_D2-typ_SF"/>
</dbReference>
<dbReference type="InterPro" id="IPR041166">
    <property type="entry name" value="Rubredoxin_2"/>
</dbReference>
<sequence length="440" mass="47271">MVMKSSVVYECNNCGAQSAKWAGQCSECGKWNTMEEGVVRDVRRKTKDASVGKLQKLSEIEISAVTRRVTGIGELDRVLGGGIVPGEVILMIGEPGIGKSTLLTQLALRQAQGKLVVYVCGEESPGQVKIRIGRLQGQSLQGELQMLAETDVDAIIATIGRIQGSAPTMVIIDSVQTLYSTELPGLAGSISQIRECTARLIAYAKSHNVPVILVGHVTKDGEMAGPKVLEHMVDAVLELSGDRYYDLRLLRTQKNRFGATDEVGVFQMVESGLVEVANPSEFFLAEREDGAVGSAVAVIMEGTRPVLLEIQALVVESELPIPRRVSQGVDVRRVQILLGVLSKYTKLNLGIKDVFVKVAGGLSVKEPAVDLAICLAIASSASGKALPKQSVAIGEVGLLGEIRTVSWAEKRVKEAKKLGYSQIYSRDSYRKVSEIIAKVG</sequence>
<dbReference type="Pfam" id="PF18073">
    <property type="entry name" value="Zn_ribbon_LapB"/>
    <property type="match status" value="1"/>
</dbReference>
<evidence type="ECO:0000256" key="4">
    <source>
        <dbReference type="ARBA" id="ARBA00022771"/>
    </source>
</evidence>
<dbReference type="AlphaFoldDB" id="A0A2H0X289"/>
<dbReference type="PROSITE" id="PS50162">
    <property type="entry name" value="RECA_2"/>
    <property type="match status" value="1"/>
</dbReference>
<dbReference type="InterPro" id="IPR004504">
    <property type="entry name" value="DNA_repair_RadA"/>
</dbReference>
<keyword evidence="5" id="KW-0378">Hydrolase</keyword>
<evidence type="ECO:0000256" key="2">
    <source>
        <dbReference type="ARBA" id="ARBA00022741"/>
    </source>
</evidence>
<dbReference type="PANTHER" id="PTHR32472:SF10">
    <property type="entry name" value="DNA REPAIR PROTEIN RADA-LIKE PROTEIN"/>
    <property type="match status" value="1"/>
</dbReference>
<dbReference type="InterPro" id="IPR003593">
    <property type="entry name" value="AAA+_ATPase"/>
</dbReference>
<evidence type="ECO:0000256" key="9">
    <source>
        <dbReference type="ARBA" id="ARBA00023125"/>
    </source>
</evidence>
<evidence type="ECO:0000256" key="5">
    <source>
        <dbReference type="ARBA" id="ARBA00022801"/>
    </source>
</evidence>
<keyword evidence="8 11" id="KW-0346">Stress response</keyword>
<evidence type="ECO:0000256" key="13">
    <source>
        <dbReference type="RuleBase" id="RU003555"/>
    </source>
</evidence>
<comment type="domain">
    <text evidence="11">The middle region has homology to RecA with ATPase motifs including the RadA KNRFG motif, while the C-terminus is homologous to Lon protease.</text>
</comment>
<dbReference type="GO" id="GO:0005829">
    <property type="term" value="C:cytosol"/>
    <property type="evidence" value="ECO:0007669"/>
    <property type="project" value="TreeGrafter"/>
</dbReference>
<organism evidence="15 16">
    <name type="scientific">Candidatus Collierbacteria bacterium CG09_land_8_20_14_0_10_46_12</name>
    <dbReference type="NCBI Taxonomy" id="1974533"/>
    <lineage>
        <taxon>Bacteria</taxon>
        <taxon>Candidatus Collieribacteriota</taxon>
    </lineage>
</organism>
<feature type="short sequence motif" description="RadA KNRFG motif" evidence="11">
    <location>
        <begin position="254"/>
        <end position="258"/>
    </location>
</feature>
<dbReference type="HAMAP" id="MF_01498">
    <property type="entry name" value="RadA_bact"/>
    <property type="match status" value="1"/>
</dbReference>
<evidence type="ECO:0000256" key="11">
    <source>
        <dbReference type="HAMAP-Rule" id="MF_01498"/>
    </source>
</evidence>
<evidence type="ECO:0000313" key="16">
    <source>
        <dbReference type="Proteomes" id="UP000229574"/>
    </source>
</evidence>
<dbReference type="GO" id="GO:0003684">
    <property type="term" value="F:damaged DNA binding"/>
    <property type="evidence" value="ECO:0007669"/>
    <property type="project" value="InterPro"/>
</dbReference>
<keyword evidence="7 11" id="KW-0067">ATP-binding</keyword>
<dbReference type="GO" id="GO:0140664">
    <property type="term" value="F:ATP-dependent DNA damage sensor activity"/>
    <property type="evidence" value="ECO:0007669"/>
    <property type="project" value="InterPro"/>
</dbReference>
<evidence type="ECO:0000256" key="12">
    <source>
        <dbReference type="NCBIfam" id="TIGR00416"/>
    </source>
</evidence>
<dbReference type="Gene3D" id="3.30.230.10">
    <property type="match status" value="1"/>
</dbReference>
<comment type="caution">
    <text evidence="15">The sequence shown here is derived from an EMBL/GenBank/DDBJ whole genome shotgun (WGS) entry which is preliminary data.</text>
</comment>
<keyword evidence="6 13" id="KW-0862">Zinc</keyword>
<proteinExistence type="inferred from homology"/>
<dbReference type="InterPro" id="IPR014721">
    <property type="entry name" value="Ribsml_uS5_D2-typ_fold_subgr"/>
</dbReference>
<keyword evidence="2 11" id="KW-0547">Nucleotide-binding</keyword>
<dbReference type="GO" id="GO:0000725">
    <property type="term" value="P:recombinational repair"/>
    <property type="evidence" value="ECO:0007669"/>
    <property type="project" value="UniProtKB-UniRule"/>
</dbReference>
<protein>
    <recommendedName>
        <fullName evidence="11 12">DNA repair protein RadA</fullName>
    </recommendedName>
</protein>
<dbReference type="SUPFAM" id="SSF54211">
    <property type="entry name" value="Ribosomal protein S5 domain 2-like"/>
    <property type="match status" value="1"/>
</dbReference>
<dbReference type="Pfam" id="PF13481">
    <property type="entry name" value="AAA_25"/>
    <property type="match status" value="1"/>
</dbReference>
<evidence type="ECO:0000313" key="15">
    <source>
        <dbReference type="EMBL" id="PIS18288.1"/>
    </source>
</evidence>
<dbReference type="SUPFAM" id="SSF52540">
    <property type="entry name" value="P-loop containing nucleoside triphosphate hydrolases"/>
    <property type="match status" value="1"/>
</dbReference>
<feature type="region of interest" description="Lon-protease-like" evidence="11">
    <location>
        <begin position="353"/>
        <end position="440"/>
    </location>
</feature>
<evidence type="ECO:0000256" key="7">
    <source>
        <dbReference type="ARBA" id="ARBA00022840"/>
    </source>
</evidence>
<dbReference type="InterPro" id="IPR027417">
    <property type="entry name" value="P-loop_NTPase"/>
</dbReference>
<evidence type="ECO:0000259" key="14">
    <source>
        <dbReference type="PROSITE" id="PS50162"/>
    </source>
</evidence>
<dbReference type="PRINTS" id="PR01874">
    <property type="entry name" value="DNAREPAIRADA"/>
</dbReference>
<gene>
    <name evidence="11" type="primary">radA</name>
    <name evidence="15" type="ORF">COT54_00080</name>
</gene>
<comment type="function">
    <text evidence="13">DNA-dependent ATPase involved in processing of recombination intermediates, plays a role in repairing DNA breaks. Stimulates the branch migration of RecA-mediated strand transfer reactions, allowing the 3' invading strand to extend heteroduplex DNA faster. Binds ssDNA in the presence of ADP but not other nucleotides, has ATPase activity that is stimulated by ssDNA and various branched DNA structures, but inhibited by SSB. Does not have RecA's homology-searching function.</text>
</comment>
<dbReference type="InterPro" id="IPR020588">
    <property type="entry name" value="RecA_ATP-bd"/>
</dbReference>
<reference evidence="16" key="1">
    <citation type="submission" date="2017-09" db="EMBL/GenBank/DDBJ databases">
        <title>Depth-based differentiation of microbial function through sediment-hosted aquifers and enrichment of novel symbionts in the deep terrestrial subsurface.</title>
        <authorList>
            <person name="Probst A.J."/>
            <person name="Ladd B."/>
            <person name="Jarett J.K."/>
            <person name="Geller-Mcgrath D.E."/>
            <person name="Sieber C.M.K."/>
            <person name="Emerson J.B."/>
            <person name="Anantharaman K."/>
            <person name="Thomas B.C."/>
            <person name="Malmstrom R."/>
            <person name="Stieglmeier M."/>
            <person name="Klingl A."/>
            <person name="Woyke T."/>
            <person name="Ryan C.M."/>
            <person name="Banfield J.F."/>
        </authorList>
    </citation>
    <scope>NUCLEOTIDE SEQUENCE [LARGE SCALE GENOMIC DNA]</scope>
</reference>
<dbReference type="FunFam" id="3.40.50.300:FF:000050">
    <property type="entry name" value="DNA repair protein RadA"/>
    <property type="match status" value="1"/>
</dbReference>
<dbReference type="SMART" id="SM00382">
    <property type="entry name" value="AAA"/>
    <property type="match status" value="1"/>
</dbReference>
<dbReference type="NCBIfam" id="TIGR00416">
    <property type="entry name" value="sms"/>
    <property type="match status" value="1"/>
</dbReference>
<comment type="similarity">
    <text evidence="11 13">Belongs to the RecA family. RadA subfamily.</text>
</comment>
<feature type="binding site" evidence="11">
    <location>
        <begin position="93"/>
        <end position="100"/>
    </location>
    <ligand>
        <name>ATP</name>
        <dbReference type="ChEBI" id="CHEBI:30616"/>
    </ligand>
</feature>
<evidence type="ECO:0000256" key="10">
    <source>
        <dbReference type="ARBA" id="ARBA00023204"/>
    </source>
</evidence>